<keyword evidence="1" id="KW-0732">Signal</keyword>
<dbReference type="Gene3D" id="3.90.780.10">
    <property type="entry name" value="5'-Nucleotidase, C-terminal domain"/>
    <property type="match status" value="1"/>
</dbReference>
<dbReference type="GO" id="GO:0000166">
    <property type="term" value="F:nucleotide binding"/>
    <property type="evidence" value="ECO:0007669"/>
    <property type="project" value="UniProtKB-KW"/>
</dbReference>
<evidence type="ECO:0000259" key="3">
    <source>
        <dbReference type="Pfam" id="PF00149"/>
    </source>
</evidence>
<dbReference type="Proteomes" id="UP000243073">
    <property type="component" value="Unassembled WGS sequence"/>
</dbReference>
<evidence type="ECO:0000313" key="5">
    <source>
        <dbReference type="EMBL" id="OIN06617.1"/>
    </source>
</evidence>
<protein>
    <submittedName>
        <fullName evidence="5">Bifunctional metallophosphatase/5'-nucleotidase</fullName>
    </submittedName>
</protein>
<keyword evidence="2" id="KW-0547">Nucleotide-binding</keyword>
<dbReference type="EMBL" id="MDKE01000044">
    <property type="protein sequence ID" value="OIN06617.1"/>
    <property type="molecule type" value="Genomic_DNA"/>
</dbReference>
<dbReference type="GO" id="GO:0009166">
    <property type="term" value="P:nucleotide catabolic process"/>
    <property type="evidence" value="ECO:0007669"/>
    <property type="project" value="InterPro"/>
</dbReference>
<keyword evidence="2" id="KW-0378">Hydrolase</keyword>
<feature type="domain" description="5'-Nucleotidase C-terminal" evidence="4">
    <location>
        <begin position="392"/>
        <end position="562"/>
    </location>
</feature>
<accession>A0A1J4QCR3</accession>
<evidence type="ECO:0000259" key="4">
    <source>
        <dbReference type="Pfam" id="PF02872"/>
    </source>
</evidence>
<reference evidence="5 6" key="1">
    <citation type="submission" date="2016-07" db="EMBL/GenBank/DDBJ databases">
        <title>Draft Genome Sequence of Oceanisphaera psychrotolerans, isolated from coastal sediment samples.</title>
        <authorList>
            <person name="Zhuo S."/>
            <person name="Ruan Z."/>
        </authorList>
    </citation>
    <scope>NUCLEOTIDE SEQUENCE [LARGE SCALE GENOMIC DNA]</scope>
    <source>
        <strain evidence="5 6">LAM-WHM-ZC</strain>
    </source>
</reference>
<sequence length="647" mass="70836">MNKTLVAGALALTLAGCASQQPAPPFTLTLAHINDTHSHFDPSDARLTLDHKAVFTRLGGHPRLLSHVNELRRQAEEAEQPLLFVHGGDAWQGTGYFTLNQGAMNADVLSRMQLDAMALGNHEFDIDNQRLAAFIQGVNFPVLAANLDASHDPDLKGLENLKPYVLYAFDGHEKERVDSVKDAGKRPVVAVMGLVLEDMPDMAAHTGNLRFEREVDSAQRTVRALREQGVKQIVAVTHLGLERDQRLAREVNGIDVIVGGHSHSLLGQFSNLGWADGAPYARQFTNPDGRGITCVVQAGQFAQAMGQVSVTFTPDGRVSRCEGGNTLLSDNVFYRDIRRGEQHRLNEQQTQRLKAEIASQPNIAMVAEDPALRAHIDKQYLPALNRAYGEVIGHLPQALKHVRLPVDGSGSQIAPLVAASQLYWANTPEVLAVTGRRADFALVAAGSVRNSLEPGALKEGHVGLELLPFANPISLVSLTGRQVAGLLLETINASLPADAHTGKFPYAAGLRYTFNETSKGRGYLDRIEFLSQGHWQRIEPDTRYQVVLNSYHASGNDGWSTFFDSQQAFTDRLDLAFTNGKLTAFPVARLSKVNGGGVQVHYINQPLNCQDQAVRCNTDARAFIDYVRERRPMLTALPESGVTLKRL</sequence>
<dbReference type="InterPro" id="IPR036907">
    <property type="entry name" value="5'-Nucleotdase_C_sf"/>
</dbReference>
<evidence type="ECO:0000256" key="1">
    <source>
        <dbReference type="ARBA" id="ARBA00022729"/>
    </source>
</evidence>
<organism evidence="5 6">
    <name type="scientific">Oceanisphaera psychrotolerans</name>
    <dbReference type="NCBI Taxonomy" id="1414654"/>
    <lineage>
        <taxon>Bacteria</taxon>
        <taxon>Pseudomonadati</taxon>
        <taxon>Pseudomonadota</taxon>
        <taxon>Gammaproteobacteria</taxon>
        <taxon>Aeromonadales</taxon>
        <taxon>Aeromonadaceae</taxon>
        <taxon>Oceanisphaera</taxon>
    </lineage>
</organism>
<keyword evidence="6" id="KW-1185">Reference proteome</keyword>
<name>A0A1J4QCR3_9GAMM</name>
<dbReference type="PANTHER" id="PTHR11575">
    <property type="entry name" value="5'-NUCLEOTIDASE-RELATED"/>
    <property type="match status" value="1"/>
</dbReference>
<dbReference type="OrthoDB" id="9803927at2"/>
<dbReference type="STRING" id="1414654.BFR47_04510"/>
<dbReference type="GO" id="GO:0030288">
    <property type="term" value="C:outer membrane-bounded periplasmic space"/>
    <property type="evidence" value="ECO:0007669"/>
    <property type="project" value="TreeGrafter"/>
</dbReference>
<dbReference type="InterPro" id="IPR029052">
    <property type="entry name" value="Metallo-depent_PP-like"/>
</dbReference>
<dbReference type="InterPro" id="IPR008334">
    <property type="entry name" value="5'-Nucleotdase_C"/>
</dbReference>
<dbReference type="SUPFAM" id="SSF55816">
    <property type="entry name" value="5'-nucleotidase (syn. UDP-sugar hydrolase), C-terminal domain"/>
    <property type="match status" value="1"/>
</dbReference>
<dbReference type="InterPro" id="IPR004843">
    <property type="entry name" value="Calcineurin-like_PHP"/>
</dbReference>
<comment type="caution">
    <text evidence="5">The sequence shown here is derived from an EMBL/GenBank/DDBJ whole genome shotgun (WGS) entry which is preliminary data.</text>
</comment>
<dbReference type="Pfam" id="PF00149">
    <property type="entry name" value="Metallophos"/>
    <property type="match status" value="1"/>
</dbReference>
<dbReference type="Gene3D" id="3.60.21.10">
    <property type="match status" value="1"/>
</dbReference>
<evidence type="ECO:0000256" key="2">
    <source>
        <dbReference type="RuleBase" id="RU362119"/>
    </source>
</evidence>
<comment type="similarity">
    <text evidence="2">Belongs to the 5'-nucleotidase family.</text>
</comment>
<proteinExistence type="inferred from homology"/>
<dbReference type="Pfam" id="PF02872">
    <property type="entry name" value="5_nucleotid_C"/>
    <property type="match status" value="1"/>
</dbReference>
<dbReference type="GO" id="GO:0008768">
    <property type="term" value="F:UDP-sugar diphosphatase activity"/>
    <property type="evidence" value="ECO:0007669"/>
    <property type="project" value="TreeGrafter"/>
</dbReference>
<dbReference type="PROSITE" id="PS51257">
    <property type="entry name" value="PROKAR_LIPOPROTEIN"/>
    <property type="match status" value="1"/>
</dbReference>
<gene>
    <name evidence="5" type="ORF">BFR47_04510</name>
</gene>
<evidence type="ECO:0000313" key="6">
    <source>
        <dbReference type="Proteomes" id="UP000243073"/>
    </source>
</evidence>
<dbReference type="PANTHER" id="PTHR11575:SF24">
    <property type="entry name" value="5'-NUCLEOTIDASE"/>
    <property type="match status" value="1"/>
</dbReference>
<dbReference type="AlphaFoldDB" id="A0A1J4QCR3"/>
<dbReference type="SUPFAM" id="SSF56300">
    <property type="entry name" value="Metallo-dependent phosphatases"/>
    <property type="match status" value="1"/>
</dbReference>
<feature type="domain" description="Calcineurin-like phosphoesterase" evidence="3">
    <location>
        <begin position="29"/>
        <end position="264"/>
    </location>
</feature>
<dbReference type="InterPro" id="IPR006179">
    <property type="entry name" value="5_nucleotidase/apyrase"/>
</dbReference>
<dbReference type="GO" id="GO:0008253">
    <property type="term" value="F:5'-nucleotidase activity"/>
    <property type="evidence" value="ECO:0007669"/>
    <property type="project" value="TreeGrafter"/>
</dbReference>
<dbReference type="PRINTS" id="PR01607">
    <property type="entry name" value="APYRASEFAMLY"/>
</dbReference>
<dbReference type="RefSeq" id="WP_071473632.1">
    <property type="nucleotide sequence ID" value="NZ_MDKE01000044.1"/>
</dbReference>